<name>A0A1Q2C3W0_ANAHA</name>
<dbReference type="Pfam" id="PF09639">
    <property type="entry name" value="YjcQ"/>
    <property type="match status" value="1"/>
</dbReference>
<dbReference type="EMBL" id="CP012098">
    <property type="protein sequence ID" value="AQP38417.1"/>
    <property type="molecule type" value="Genomic_DNA"/>
</dbReference>
<evidence type="ECO:0000313" key="2">
    <source>
        <dbReference type="Proteomes" id="UP000188159"/>
    </source>
</evidence>
<protein>
    <recommendedName>
        <fullName evidence="3">YjcQ protein</fullName>
    </recommendedName>
</protein>
<dbReference type="SUPFAM" id="SSF46785">
    <property type="entry name" value="Winged helix' DNA-binding domain"/>
    <property type="match status" value="1"/>
</dbReference>
<gene>
    <name evidence="1" type="ORF">DO83_01445</name>
</gene>
<reference evidence="1 2" key="1">
    <citation type="journal article" date="2016" name="Sci. Rep.">
        <title>Accelerated dysbiosis of gut microbiota during aggravation of DSS-induced colitis by a butyrate-producing bacterium.</title>
        <authorList>
            <person name="Zhang Q."/>
            <person name="Wu Y."/>
            <person name="Wang J."/>
            <person name="Wu G."/>
            <person name="Long W."/>
            <person name="Xue Z."/>
            <person name="Wang L."/>
            <person name="Zhang X."/>
            <person name="Pang X."/>
            <person name="Zhao Y."/>
            <person name="Zhao L."/>
            <person name="Zhang C."/>
        </authorList>
    </citation>
    <scope>NUCLEOTIDE SEQUENCE [LARGE SCALE GENOMIC DNA]</scope>
    <source>
        <strain evidence="1 2">BPB5</strain>
    </source>
</reference>
<organism evidence="1 2">
    <name type="scientific">Anaerostipes hadrus</name>
    <dbReference type="NCBI Taxonomy" id="649756"/>
    <lineage>
        <taxon>Bacteria</taxon>
        <taxon>Bacillati</taxon>
        <taxon>Bacillota</taxon>
        <taxon>Clostridia</taxon>
        <taxon>Lachnospirales</taxon>
        <taxon>Lachnospiraceae</taxon>
        <taxon>Anaerostipes</taxon>
    </lineage>
</organism>
<evidence type="ECO:0008006" key="3">
    <source>
        <dbReference type="Google" id="ProtNLM"/>
    </source>
</evidence>
<dbReference type="InterPro" id="IPR018597">
    <property type="entry name" value="Phage_Tuc2009_YjcQ"/>
</dbReference>
<dbReference type="RefSeq" id="WP_077325295.1">
    <property type="nucleotide sequence ID" value="NZ_CP012098.1"/>
</dbReference>
<dbReference type="AlphaFoldDB" id="A0A1Q2C3W0"/>
<dbReference type="Gene3D" id="1.10.10.10">
    <property type="entry name" value="Winged helix-like DNA-binding domain superfamily/Winged helix DNA-binding domain"/>
    <property type="match status" value="1"/>
</dbReference>
<proteinExistence type="predicted"/>
<evidence type="ECO:0000313" key="1">
    <source>
        <dbReference type="EMBL" id="AQP38417.1"/>
    </source>
</evidence>
<dbReference type="InterPro" id="IPR036388">
    <property type="entry name" value="WH-like_DNA-bd_sf"/>
</dbReference>
<dbReference type="Proteomes" id="UP000188159">
    <property type="component" value="Chromosome"/>
</dbReference>
<dbReference type="InterPro" id="IPR036390">
    <property type="entry name" value="WH_DNA-bd_sf"/>
</dbReference>
<sequence length="106" mass="11969">MDNFKAVYKILSALEKAMDYPEFDINDVGPEALGVSKERWARYIEMMVDVGYIKGVSMKRDITGATRINASDVRITLKGLEYLQENSMMKKVYNAVKGIKDITPGL</sequence>
<accession>A0A1Q2C3W0</accession>